<dbReference type="Proteomes" id="UP000006622">
    <property type="component" value="Chromosome"/>
</dbReference>
<evidence type="ECO:0000256" key="5">
    <source>
        <dbReference type="ARBA" id="ARBA00017394"/>
    </source>
</evidence>
<evidence type="ECO:0000259" key="18">
    <source>
        <dbReference type="Pfam" id="PF01982"/>
    </source>
</evidence>
<keyword evidence="7 17" id="KW-0288">FMN</keyword>
<dbReference type="GO" id="GO:0000166">
    <property type="term" value="F:nucleotide binding"/>
    <property type="evidence" value="ECO:0007669"/>
    <property type="project" value="UniProtKB-UniRule"/>
</dbReference>
<evidence type="ECO:0000256" key="3">
    <source>
        <dbReference type="ARBA" id="ARBA00006428"/>
    </source>
</evidence>
<dbReference type="Pfam" id="PF01982">
    <property type="entry name" value="CTP-dep_RFKase"/>
    <property type="match status" value="1"/>
</dbReference>
<reference evidence="19" key="1">
    <citation type="submission" date="2010-07" db="EMBL/GenBank/DDBJ databases">
        <title>The complete genome of Methanosalsum zhilinae DSM 4017.</title>
        <authorList>
            <consortium name="US DOE Joint Genome Institute (JGI-PGF)"/>
            <person name="Lucas S."/>
            <person name="Copeland A."/>
            <person name="Lapidus A."/>
            <person name="Glavina del Rio T."/>
            <person name="Dalin E."/>
            <person name="Tice H."/>
            <person name="Bruce D."/>
            <person name="Goodwin L."/>
            <person name="Pitluck S."/>
            <person name="Kyrpides N."/>
            <person name="Mavromatis K."/>
            <person name="Ovchinnikova G."/>
            <person name="Daligault H."/>
            <person name="Detter J.C."/>
            <person name="Han C."/>
            <person name="Tapia R."/>
            <person name="Larimer F."/>
            <person name="Land M."/>
            <person name="Hauser L."/>
            <person name="Markowitz V."/>
            <person name="Cheng J.-F."/>
            <person name="Hugenholtz P."/>
            <person name="Woyke T."/>
            <person name="Wu D."/>
            <person name="Spring S."/>
            <person name="Schueler E."/>
            <person name="Brambilla E."/>
            <person name="Klenk H.-P."/>
            <person name="Eisen J.A."/>
        </authorList>
    </citation>
    <scope>NUCLEOTIDE SEQUENCE</scope>
    <source>
        <strain evidence="19">DSM 4017</strain>
    </source>
</reference>
<evidence type="ECO:0000313" key="19">
    <source>
        <dbReference type="EMBL" id="AEH61800.1"/>
    </source>
</evidence>
<feature type="binding site" evidence="17">
    <location>
        <position position="156"/>
    </location>
    <ligand>
        <name>Mg(2+)</name>
        <dbReference type="ChEBI" id="CHEBI:18420"/>
    </ligand>
</feature>
<evidence type="ECO:0000256" key="4">
    <source>
        <dbReference type="ARBA" id="ARBA00011987"/>
    </source>
</evidence>
<evidence type="ECO:0000256" key="17">
    <source>
        <dbReference type="HAMAP-Rule" id="MF_01285"/>
    </source>
</evidence>
<keyword evidence="9 17" id="KW-0479">Metal-binding</keyword>
<evidence type="ECO:0000313" key="20">
    <source>
        <dbReference type="Proteomes" id="UP000006622"/>
    </source>
</evidence>
<dbReference type="HAMAP" id="MF_01285">
    <property type="entry name" value="Riboflavin_kinase"/>
    <property type="match status" value="1"/>
</dbReference>
<evidence type="ECO:0000256" key="15">
    <source>
        <dbReference type="ARBA" id="ARBA00033116"/>
    </source>
</evidence>
<dbReference type="Gene3D" id="2.40.30.30">
    <property type="entry name" value="Riboflavin kinase-like"/>
    <property type="match status" value="1"/>
</dbReference>
<evidence type="ECO:0000256" key="6">
    <source>
        <dbReference type="ARBA" id="ARBA00022630"/>
    </source>
</evidence>
<dbReference type="GO" id="GO:0009398">
    <property type="term" value="P:FMN biosynthetic process"/>
    <property type="evidence" value="ECO:0007669"/>
    <property type="project" value="UniProtKB-UniRule"/>
</dbReference>
<evidence type="ECO:0000256" key="16">
    <source>
        <dbReference type="ARBA" id="ARBA00047857"/>
    </source>
</evidence>
<dbReference type="InterPro" id="IPR023465">
    <property type="entry name" value="Riboflavin_kinase_dom_sf"/>
</dbReference>
<keyword evidence="11 17" id="KW-0418">Kinase</keyword>
<evidence type="ECO:0000256" key="12">
    <source>
        <dbReference type="ARBA" id="ARBA00022842"/>
    </source>
</evidence>
<organism evidence="19 20">
    <name type="scientific">Methanosalsum zhilinae (strain DSM 4017 / NBRC 107636 / OCM 62 / WeN5)</name>
    <name type="common">Methanohalophilus zhilinae</name>
    <dbReference type="NCBI Taxonomy" id="679901"/>
    <lineage>
        <taxon>Archaea</taxon>
        <taxon>Methanobacteriati</taxon>
        <taxon>Methanobacteriota</taxon>
        <taxon>Stenosarchaea group</taxon>
        <taxon>Methanomicrobia</taxon>
        <taxon>Methanosarcinales</taxon>
        <taxon>Methanosarcinaceae</taxon>
        <taxon>Methanosalsum</taxon>
    </lineage>
</organism>
<dbReference type="InterPro" id="IPR023470">
    <property type="entry name" value="Riboflavin_kinase_archaeal"/>
</dbReference>
<dbReference type="PANTHER" id="PTHR40706:SF1">
    <property type="entry name" value="RIBOFLAVIN KINASE"/>
    <property type="match status" value="1"/>
</dbReference>
<dbReference type="SUPFAM" id="SSF82114">
    <property type="entry name" value="Riboflavin kinase-like"/>
    <property type="match status" value="1"/>
</dbReference>
<keyword evidence="10 17" id="KW-0547">Nucleotide-binding</keyword>
<comment type="catalytic activity">
    <reaction evidence="16 17">
        <text>riboflavin + CTP = CDP + FMN + H(+)</text>
        <dbReference type="Rhea" id="RHEA:25021"/>
        <dbReference type="ChEBI" id="CHEBI:15378"/>
        <dbReference type="ChEBI" id="CHEBI:37563"/>
        <dbReference type="ChEBI" id="CHEBI:57986"/>
        <dbReference type="ChEBI" id="CHEBI:58069"/>
        <dbReference type="ChEBI" id="CHEBI:58210"/>
        <dbReference type="EC" id="2.7.1.161"/>
    </reaction>
</comment>
<feature type="binding site" evidence="17">
    <location>
        <begin position="226"/>
        <end position="229"/>
    </location>
    <ligand>
        <name>CDP</name>
        <dbReference type="ChEBI" id="CHEBI:58069"/>
    </ligand>
</feature>
<dbReference type="InterPro" id="IPR036388">
    <property type="entry name" value="WH-like_DNA-bd_sf"/>
</dbReference>
<dbReference type="EC" id="2.7.1.161" evidence="4 17"/>
<evidence type="ECO:0000256" key="10">
    <source>
        <dbReference type="ARBA" id="ARBA00022741"/>
    </source>
</evidence>
<comment type="pathway">
    <text evidence="2 17">Cofactor biosynthesis; FMN biosynthesis; FMN from riboflavin (CTP route): step 1/1.</text>
</comment>
<comment type="cofactor">
    <cofactor evidence="17">
        <name>Mg(2+)</name>
        <dbReference type="ChEBI" id="CHEBI:18420"/>
    </cofactor>
    <text evidence="17">Binds 1 Mg(2+) ion per subunit.</text>
</comment>
<accession>F7XKT7</accession>
<gene>
    <name evidence="17" type="primary">ribK</name>
    <name evidence="19" type="ordered locus">Mzhil_1966</name>
</gene>
<evidence type="ECO:0000256" key="7">
    <source>
        <dbReference type="ARBA" id="ARBA00022643"/>
    </source>
</evidence>
<dbReference type="EMBL" id="CP002101">
    <property type="protein sequence ID" value="AEH61800.1"/>
    <property type="molecule type" value="Genomic_DNA"/>
</dbReference>
<protein>
    <recommendedName>
        <fullName evidence="5 17">Riboflavin kinase</fullName>
        <shortName evidence="17">RFK</shortName>
        <ecNumber evidence="4 17">2.7.1.161</ecNumber>
    </recommendedName>
    <alternativeName>
        <fullName evidence="14 17">CTP-dependent riboflavin kinase</fullName>
    </alternativeName>
    <alternativeName>
        <fullName evidence="15 17">CTP:riboflavin 5'-phosphotransferase</fullName>
    </alternativeName>
    <alternativeName>
        <fullName evidence="13 17">Flavokinase</fullName>
    </alternativeName>
</protein>
<evidence type="ECO:0000256" key="13">
    <source>
        <dbReference type="ARBA" id="ARBA00029789"/>
    </source>
</evidence>
<dbReference type="AlphaFoldDB" id="F7XKT7"/>
<feature type="binding site" evidence="17">
    <location>
        <position position="213"/>
    </location>
    <ligand>
        <name>FMN</name>
        <dbReference type="ChEBI" id="CHEBI:58210"/>
    </ligand>
</feature>
<evidence type="ECO:0000256" key="8">
    <source>
        <dbReference type="ARBA" id="ARBA00022679"/>
    </source>
</evidence>
<dbReference type="UniPathway" id="UPA00276">
    <property type="reaction ID" value="UER00929"/>
</dbReference>
<feature type="domain" description="Riboflavin kinase" evidence="18">
    <location>
        <begin position="124"/>
        <end position="242"/>
    </location>
</feature>
<comment type="caution">
    <text evidence="17">Lacks conserved residue(s) required for the propagation of feature annotation.</text>
</comment>
<dbReference type="PANTHER" id="PTHR40706">
    <property type="entry name" value="RIBOFLAVIN KINASE"/>
    <property type="match status" value="1"/>
</dbReference>
<dbReference type="HOGENOM" id="CLU_088476_0_0_2"/>
<dbReference type="GO" id="GO:0000287">
    <property type="term" value="F:magnesium ion binding"/>
    <property type="evidence" value="ECO:0007669"/>
    <property type="project" value="UniProtKB-UniRule"/>
</dbReference>
<dbReference type="Gene3D" id="1.10.10.10">
    <property type="entry name" value="Winged helix-like DNA-binding domain superfamily/Winged helix DNA-binding domain"/>
    <property type="match status" value="1"/>
</dbReference>
<feature type="binding site" evidence="17">
    <location>
        <position position="221"/>
    </location>
    <ligand>
        <name>FMN</name>
        <dbReference type="ChEBI" id="CHEBI:58210"/>
    </ligand>
</feature>
<keyword evidence="6 17" id="KW-0285">Flavoprotein</keyword>
<dbReference type="GO" id="GO:0008531">
    <property type="term" value="F:riboflavin kinase activity"/>
    <property type="evidence" value="ECO:0007669"/>
    <property type="project" value="InterPro"/>
</dbReference>
<proteinExistence type="inferred from homology"/>
<evidence type="ECO:0000256" key="9">
    <source>
        <dbReference type="ARBA" id="ARBA00022723"/>
    </source>
</evidence>
<dbReference type="NCBIfam" id="NF010762">
    <property type="entry name" value="PRK14165.1"/>
    <property type="match status" value="1"/>
</dbReference>
<name>F7XKT7_METZD</name>
<comment type="similarity">
    <text evidence="3 17">Belongs to the archaeal riboflavin kinase family.</text>
</comment>
<dbReference type="KEGG" id="mzh:Mzhil_1966"/>
<feature type="binding site" evidence="17">
    <location>
        <position position="158"/>
    </location>
    <ligand>
        <name>Mg(2+)</name>
        <dbReference type="ChEBI" id="CHEBI:18420"/>
    </ligand>
</feature>
<dbReference type="STRING" id="679901.Mzhil_1966"/>
<comment type="function">
    <text evidence="1 17">Catalyzes the CTP-dependent phosphorylation of riboflavin (vitamin B2) to form flavin mononucleotide (FMN).</text>
</comment>
<evidence type="ECO:0000256" key="14">
    <source>
        <dbReference type="ARBA" id="ARBA00030544"/>
    </source>
</evidence>
<evidence type="ECO:0000256" key="11">
    <source>
        <dbReference type="ARBA" id="ARBA00022777"/>
    </source>
</evidence>
<dbReference type="InterPro" id="IPR023602">
    <property type="entry name" value="Riboflavin_kinase_CTP-dep"/>
</dbReference>
<keyword evidence="20" id="KW-1185">Reference proteome</keyword>
<dbReference type="InterPro" id="IPR036390">
    <property type="entry name" value="WH_DNA-bd_sf"/>
</dbReference>
<dbReference type="GO" id="GO:0009231">
    <property type="term" value="P:riboflavin biosynthetic process"/>
    <property type="evidence" value="ECO:0007669"/>
    <property type="project" value="InterPro"/>
</dbReference>
<keyword evidence="8 17" id="KW-0808">Transferase</keyword>
<evidence type="ECO:0000256" key="2">
    <source>
        <dbReference type="ARBA" id="ARBA00005219"/>
    </source>
</evidence>
<feature type="binding site" evidence="17">
    <location>
        <begin position="127"/>
        <end position="132"/>
    </location>
    <ligand>
        <name>CDP</name>
        <dbReference type="ChEBI" id="CHEBI:58069"/>
    </ligand>
</feature>
<dbReference type="InterPro" id="IPR039063">
    <property type="entry name" value="RibK_CTP-dep"/>
</dbReference>
<evidence type="ECO:0000256" key="1">
    <source>
        <dbReference type="ARBA" id="ARBA00003072"/>
    </source>
</evidence>
<keyword evidence="12 17" id="KW-0460">Magnesium</keyword>
<dbReference type="SUPFAM" id="SSF46785">
    <property type="entry name" value="Winged helix' DNA-binding domain"/>
    <property type="match status" value="1"/>
</dbReference>
<sequence length="250" mass="28217">MIGRVKRFINFLLIYEMYLKNEIKGYFHMNIIQPLKKLALIGAMNKGIKISSAEFKDHISTSSKTAARVLKNLEDQGLIRRNIVSGGQIVCLTDKGTELLKKEYADYQFIFSGYSGHVELHGTVITGLGEGQYYMSKEGYRSQFREILGFVPYPGTLNVRLDGSGSSLHQKLKDTHAMKIEGFTDRERTFGGGVCYPVVIENIQAAVIVPERSHYPPDLLEIISPVRLRETLDLEDGNRVRIVANTFHCL</sequence>